<dbReference type="EMBL" id="CP022098">
    <property type="protein sequence ID" value="ATB42653.1"/>
    <property type="molecule type" value="Genomic_DNA"/>
</dbReference>
<dbReference type="Proteomes" id="UP000217257">
    <property type="component" value="Chromosome"/>
</dbReference>
<sequence length="246" mass="26791">MSGPDSYFEKPADKQMARAVADGDVATIRRLLESGEVDPLTVGRDATHWLTIAIAARQKESLDTLLELGALGDPKGKIAGQALYSATLLDDLYWLKRLHAAGADLNNYGGGDLLLEVAMNTRNRATLDFYLEHGANVNMRSNVGGSVALSAADLRRFDLVNEFLDRGASPWVMDSFGTTLGYSAEEAATVPAWDRRSPMNKERELVLERLRAIGFPSPAPTPDEGHALREARKWPPPNVPGKAPRP</sequence>
<evidence type="ECO:0000256" key="1">
    <source>
        <dbReference type="SAM" id="MobiDB-lite"/>
    </source>
</evidence>
<dbReference type="KEGG" id="cfus:CYFUS_008132"/>
<accession>A0A250JGA8</accession>
<dbReference type="AlphaFoldDB" id="A0A250JGA8"/>
<evidence type="ECO:0000313" key="3">
    <source>
        <dbReference type="Proteomes" id="UP000217257"/>
    </source>
</evidence>
<evidence type="ECO:0000313" key="2">
    <source>
        <dbReference type="EMBL" id="ATB42653.1"/>
    </source>
</evidence>
<protein>
    <submittedName>
        <fullName evidence="2">Uncharacterized protein</fullName>
    </submittedName>
</protein>
<dbReference type="Gene3D" id="1.25.40.20">
    <property type="entry name" value="Ankyrin repeat-containing domain"/>
    <property type="match status" value="1"/>
</dbReference>
<feature type="compositionally biased region" description="Basic and acidic residues" evidence="1">
    <location>
        <begin position="223"/>
        <end position="233"/>
    </location>
</feature>
<dbReference type="SUPFAM" id="SSF48403">
    <property type="entry name" value="Ankyrin repeat"/>
    <property type="match status" value="1"/>
</dbReference>
<proteinExistence type="predicted"/>
<dbReference type="InterPro" id="IPR036770">
    <property type="entry name" value="Ankyrin_rpt-contain_sf"/>
</dbReference>
<gene>
    <name evidence="2" type="ORF">CYFUS_008132</name>
</gene>
<feature type="region of interest" description="Disordered" evidence="1">
    <location>
        <begin position="214"/>
        <end position="246"/>
    </location>
</feature>
<reference evidence="2 3" key="1">
    <citation type="submission" date="2017-06" db="EMBL/GenBank/DDBJ databases">
        <title>Sequencing and comparative analysis of myxobacterial genomes.</title>
        <authorList>
            <person name="Rupp O."/>
            <person name="Goesmann A."/>
            <person name="Sogaard-Andersen L."/>
        </authorList>
    </citation>
    <scope>NUCLEOTIDE SEQUENCE [LARGE SCALE GENOMIC DNA]</scope>
    <source>
        <strain evidence="2 3">DSM 52655</strain>
    </source>
</reference>
<organism evidence="2 3">
    <name type="scientific">Cystobacter fuscus</name>
    <dbReference type="NCBI Taxonomy" id="43"/>
    <lineage>
        <taxon>Bacteria</taxon>
        <taxon>Pseudomonadati</taxon>
        <taxon>Myxococcota</taxon>
        <taxon>Myxococcia</taxon>
        <taxon>Myxococcales</taxon>
        <taxon>Cystobacterineae</taxon>
        <taxon>Archangiaceae</taxon>
        <taxon>Cystobacter</taxon>
    </lineage>
</organism>
<name>A0A250JGA8_9BACT</name>
<dbReference type="RefSeq" id="WP_157758953.1">
    <property type="nucleotide sequence ID" value="NZ_CP022098.1"/>
</dbReference>